<gene>
    <name evidence="4" type="ORF">X777_01971</name>
</gene>
<dbReference type="OMA" id="ANESDWR"/>
<dbReference type="GO" id="GO:0005634">
    <property type="term" value="C:nucleus"/>
    <property type="evidence" value="ECO:0007669"/>
    <property type="project" value="UniProtKB-SubCell"/>
</dbReference>
<reference evidence="4 5" key="1">
    <citation type="journal article" date="2014" name="Curr. Biol.">
        <title>The genome of the clonal raider ant Cerapachys biroi.</title>
        <authorList>
            <person name="Oxley P.R."/>
            <person name="Ji L."/>
            <person name="Fetter-Pruneda I."/>
            <person name="McKenzie S.K."/>
            <person name="Li C."/>
            <person name="Hu H."/>
            <person name="Zhang G."/>
            <person name="Kronauer D.J."/>
        </authorList>
    </citation>
    <scope>NUCLEOTIDE SEQUENCE [LARGE SCALE GENOMIC DNA]</scope>
</reference>
<sequence length="192" mass="18645">MSSDLCGAGMFHTPADRWGMGTGLGQLQGGMAMGSFGQLGQQSTGSLGSSLSLGNSGLPINTPSQSVYHTSYGLNSIGGVHVSASRGSPPGSSVGGQAGMGSGLNCGQGSPGTTSGTGGSGGGGGAGGGAGGGVTCVGADVNANESDWRGAHSIAALRRRASDASQQYSPQPPPPPPGPPQYTHDMEYNSVY</sequence>
<accession>A0A026WQJ7</accession>
<dbReference type="InterPro" id="IPR003654">
    <property type="entry name" value="OAR_dom"/>
</dbReference>
<feature type="region of interest" description="Disordered" evidence="2">
    <location>
        <begin position="83"/>
        <end position="192"/>
    </location>
</feature>
<dbReference type="AlphaFoldDB" id="A0A026WQJ7"/>
<name>A0A026WQJ7_OOCBI</name>
<proteinExistence type="predicted"/>
<organism evidence="4 5">
    <name type="scientific">Ooceraea biroi</name>
    <name type="common">Clonal raider ant</name>
    <name type="synonym">Cerapachys biroi</name>
    <dbReference type="NCBI Taxonomy" id="2015173"/>
    <lineage>
        <taxon>Eukaryota</taxon>
        <taxon>Metazoa</taxon>
        <taxon>Ecdysozoa</taxon>
        <taxon>Arthropoda</taxon>
        <taxon>Hexapoda</taxon>
        <taxon>Insecta</taxon>
        <taxon>Pterygota</taxon>
        <taxon>Neoptera</taxon>
        <taxon>Endopterygota</taxon>
        <taxon>Hymenoptera</taxon>
        <taxon>Apocrita</taxon>
        <taxon>Aculeata</taxon>
        <taxon>Formicoidea</taxon>
        <taxon>Formicidae</taxon>
        <taxon>Dorylinae</taxon>
        <taxon>Ooceraea</taxon>
    </lineage>
</organism>
<feature type="domain" description="OAR" evidence="3">
    <location>
        <begin position="152"/>
        <end position="165"/>
    </location>
</feature>
<feature type="compositionally biased region" description="Gly residues" evidence="2">
    <location>
        <begin position="93"/>
        <end position="135"/>
    </location>
</feature>
<evidence type="ECO:0000256" key="1">
    <source>
        <dbReference type="ARBA" id="ARBA00004123"/>
    </source>
</evidence>
<dbReference type="PROSITE" id="PS50803">
    <property type="entry name" value="OAR"/>
    <property type="match status" value="1"/>
</dbReference>
<keyword evidence="5" id="KW-1185">Reference proteome</keyword>
<dbReference type="Proteomes" id="UP000053097">
    <property type="component" value="Unassembled WGS sequence"/>
</dbReference>
<evidence type="ECO:0000256" key="2">
    <source>
        <dbReference type="SAM" id="MobiDB-lite"/>
    </source>
</evidence>
<dbReference type="EMBL" id="KK107138">
    <property type="protein sequence ID" value="EZA57956.1"/>
    <property type="molecule type" value="Genomic_DNA"/>
</dbReference>
<protein>
    <recommendedName>
        <fullName evidence="3">OAR domain-containing protein</fullName>
    </recommendedName>
</protein>
<evidence type="ECO:0000313" key="5">
    <source>
        <dbReference type="Proteomes" id="UP000053097"/>
    </source>
</evidence>
<feature type="compositionally biased region" description="Pro residues" evidence="2">
    <location>
        <begin position="170"/>
        <end position="180"/>
    </location>
</feature>
<evidence type="ECO:0000259" key="3">
    <source>
        <dbReference type="PROSITE" id="PS50803"/>
    </source>
</evidence>
<comment type="subcellular location">
    <subcellularLocation>
        <location evidence="1">Nucleus</location>
    </subcellularLocation>
</comment>
<feature type="compositionally biased region" description="Low complexity" evidence="2">
    <location>
        <begin position="83"/>
        <end position="92"/>
    </location>
</feature>
<dbReference type="OrthoDB" id="6159439at2759"/>
<evidence type="ECO:0000313" key="4">
    <source>
        <dbReference type="EMBL" id="EZA57956.1"/>
    </source>
</evidence>